<reference evidence="7 8" key="1">
    <citation type="submission" date="2023-01" db="EMBL/GenBank/DDBJ databases">
        <title>Novel diversity within Roseofilum (Cyanobacteria; Desertifilaceae) from marine benthic mats with descriptions of four novel species.</title>
        <authorList>
            <person name="Wang Y."/>
            <person name="Berthold D.E."/>
            <person name="Hu J."/>
            <person name="Lefler F.W."/>
            <person name="Laughinghouse H.D. IV."/>
        </authorList>
    </citation>
    <scope>NUCLEOTIDE SEQUENCE [LARGE SCALE GENOMIC DNA]</scope>
    <source>
        <strain evidence="7 8">BLCC-M114</strain>
    </source>
</reference>
<evidence type="ECO:0000259" key="6">
    <source>
        <dbReference type="Pfam" id="PF04138"/>
    </source>
</evidence>
<name>A0ABT7B8A1_9CYAN</name>
<dbReference type="InterPro" id="IPR007267">
    <property type="entry name" value="GtrA_DPMS_TM"/>
</dbReference>
<sequence>MLYSGFKKKVTWLMGNFSNYPVYFMVGVFNTLFTIGLRYIIGLSLDDQGSLAYVASMVMSSSIGILVSFVAHKKITFPNPHKLSIRQEVKQLGLFFANQSTGMILAIILSVTLVSLMNLLPFHWQNSKTLAFGFSSFLVSFITYILNQQIVFK</sequence>
<evidence type="ECO:0000313" key="7">
    <source>
        <dbReference type="EMBL" id="MDJ1175391.1"/>
    </source>
</evidence>
<evidence type="ECO:0000256" key="5">
    <source>
        <dbReference type="SAM" id="Phobius"/>
    </source>
</evidence>
<evidence type="ECO:0000256" key="3">
    <source>
        <dbReference type="ARBA" id="ARBA00022989"/>
    </source>
</evidence>
<evidence type="ECO:0000256" key="1">
    <source>
        <dbReference type="ARBA" id="ARBA00004141"/>
    </source>
</evidence>
<protein>
    <submittedName>
        <fullName evidence="7">GtrA family protein</fullName>
    </submittedName>
</protein>
<proteinExistence type="predicted"/>
<dbReference type="EMBL" id="JAQOSO010000082">
    <property type="protein sequence ID" value="MDJ1175391.1"/>
    <property type="molecule type" value="Genomic_DNA"/>
</dbReference>
<keyword evidence="3 5" id="KW-1133">Transmembrane helix</keyword>
<evidence type="ECO:0000256" key="2">
    <source>
        <dbReference type="ARBA" id="ARBA00022692"/>
    </source>
</evidence>
<feature type="transmembrane region" description="Helical" evidence="5">
    <location>
        <begin position="129"/>
        <end position="147"/>
    </location>
</feature>
<evidence type="ECO:0000256" key="4">
    <source>
        <dbReference type="ARBA" id="ARBA00023136"/>
    </source>
</evidence>
<organism evidence="7 8">
    <name type="scientific">Roseofilum capinflatum BLCC-M114</name>
    <dbReference type="NCBI Taxonomy" id="3022440"/>
    <lineage>
        <taxon>Bacteria</taxon>
        <taxon>Bacillati</taxon>
        <taxon>Cyanobacteriota</taxon>
        <taxon>Cyanophyceae</taxon>
        <taxon>Desertifilales</taxon>
        <taxon>Desertifilaceae</taxon>
        <taxon>Roseofilum</taxon>
        <taxon>Roseofilum capinflatum</taxon>
    </lineage>
</organism>
<accession>A0ABT7B8A1</accession>
<dbReference type="Proteomes" id="UP001235849">
    <property type="component" value="Unassembled WGS sequence"/>
</dbReference>
<feature type="domain" description="GtrA/DPMS transmembrane" evidence="6">
    <location>
        <begin position="23"/>
        <end position="152"/>
    </location>
</feature>
<evidence type="ECO:0000313" key="8">
    <source>
        <dbReference type="Proteomes" id="UP001235849"/>
    </source>
</evidence>
<keyword evidence="8" id="KW-1185">Reference proteome</keyword>
<comment type="caution">
    <text evidence="7">The sequence shown here is derived from an EMBL/GenBank/DDBJ whole genome shotgun (WGS) entry which is preliminary data.</text>
</comment>
<comment type="subcellular location">
    <subcellularLocation>
        <location evidence="1">Membrane</location>
        <topology evidence="1">Multi-pass membrane protein</topology>
    </subcellularLocation>
</comment>
<feature type="transmembrane region" description="Helical" evidence="5">
    <location>
        <begin position="53"/>
        <end position="71"/>
    </location>
</feature>
<dbReference type="RefSeq" id="WP_283767695.1">
    <property type="nucleotide sequence ID" value="NZ_JAQOSO010000082.1"/>
</dbReference>
<feature type="transmembrane region" description="Helical" evidence="5">
    <location>
        <begin position="92"/>
        <end position="117"/>
    </location>
</feature>
<gene>
    <name evidence="7" type="ORF">PMG25_14955</name>
</gene>
<keyword evidence="4 5" id="KW-0472">Membrane</keyword>
<feature type="transmembrane region" description="Helical" evidence="5">
    <location>
        <begin position="20"/>
        <end position="41"/>
    </location>
</feature>
<dbReference type="Pfam" id="PF04138">
    <property type="entry name" value="GtrA_DPMS_TM"/>
    <property type="match status" value="1"/>
</dbReference>
<keyword evidence="2 5" id="KW-0812">Transmembrane</keyword>